<feature type="binding site" evidence="9">
    <location>
        <position position="177"/>
    </location>
    <ligand>
        <name>Zn(2+)</name>
        <dbReference type="ChEBI" id="CHEBI:29105"/>
        <label>2</label>
    </ligand>
</feature>
<keyword evidence="13" id="KW-1185">Reference proteome</keyword>
<dbReference type="PATRIC" id="fig|443610.3.peg.2123"/>
<protein>
    <recommendedName>
        <fullName evidence="4 9">Dihydroorotase</fullName>
        <shortName evidence="9">DHOase</shortName>
        <ecNumber evidence="4 9">3.5.2.3</ecNumber>
    </recommendedName>
</protein>
<evidence type="ECO:0000256" key="10">
    <source>
        <dbReference type="RuleBase" id="RU003440"/>
    </source>
</evidence>
<dbReference type="AlphaFoldDB" id="A0A0F5FE67"/>
<dbReference type="HAMAP" id="MF_00219">
    <property type="entry name" value="PyrC_classII"/>
    <property type="match status" value="1"/>
</dbReference>
<evidence type="ECO:0000259" key="11">
    <source>
        <dbReference type="Pfam" id="PF01979"/>
    </source>
</evidence>
<dbReference type="PIRSF" id="PIRSF001237">
    <property type="entry name" value="DHOdimr"/>
    <property type="match status" value="1"/>
</dbReference>
<sequence length="351" mass="38598">MTPVNEINLTRPDDWHVHLRDSDMLRMALPWTARTFARAIVMPNLDSPVRTASQAAAYRDRIRRATPPGWTFAPLMTCFLTDETDPADVAQGFAEGVFTAVKMYPARSTTNSAAGVTDVGRVYPVLERMQALGIPLLVHGEVVGSEVDVFDREKAFIDSVLTRLRSDFPALRIVFEHITTAEAVDYVQDAEGPIGATITVHHLMINRNAMFAGGIRPHMYCLPVAKRERHRLALRAAATSGNPRFFLGTDSAPHLVRDKESACGCAGISTAPVALELYAQVFEEEAVLNRLEAFASLNGARFYGLPPNSGTVTLAQSPWHPPETLPVGDKDQVRVFCPDGVVRWRLLAPPD</sequence>
<evidence type="ECO:0000313" key="13">
    <source>
        <dbReference type="Proteomes" id="UP000033632"/>
    </source>
</evidence>
<feature type="binding site" evidence="9">
    <location>
        <position position="222"/>
    </location>
    <ligand>
        <name>substrate</name>
    </ligand>
</feature>
<evidence type="ECO:0000256" key="4">
    <source>
        <dbReference type="ARBA" id="ARBA00012860"/>
    </source>
</evidence>
<dbReference type="GO" id="GO:0044205">
    <property type="term" value="P:'de novo' UMP biosynthetic process"/>
    <property type="evidence" value="ECO:0007669"/>
    <property type="project" value="UniProtKB-UniRule"/>
</dbReference>
<dbReference type="InterPro" id="IPR006680">
    <property type="entry name" value="Amidohydro-rel"/>
</dbReference>
<evidence type="ECO:0000256" key="9">
    <source>
        <dbReference type="HAMAP-Rule" id="MF_00219"/>
    </source>
</evidence>
<dbReference type="SUPFAM" id="SSF51556">
    <property type="entry name" value="Metallo-dependent hydrolases"/>
    <property type="match status" value="1"/>
</dbReference>
<feature type="binding site" evidence="9">
    <location>
        <begin position="18"/>
        <end position="20"/>
    </location>
    <ligand>
        <name>substrate</name>
    </ligand>
</feature>
<feature type="domain" description="Amidohydrolase-related" evidence="11">
    <location>
        <begin position="14"/>
        <end position="313"/>
    </location>
</feature>
<dbReference type="InterPro" id="IPR032466">
    <property type="entry name" value="Metal_Hydrolase"/>
</dbReference>
<dbReference type="STRING" id="443610.VE25_19050"/>
<dbReference type="Pfam" id="PF01979">
    <property type="entry name" value="Amidohydro_1"/>
    <property type="match status" value="1"/>
</dbReference>
<feature type="active site" evidence="9">
    <location>
        <position position="250"/>
    </location>
</feature>
<feature type="binding site" evidence="9">
    <location>
        <position position="18"/>
    </location>
    <ligand>
        <name>Zn(2+)</name>
        <dbReference type="ChEBI" id="CHEBI:29105"/>
        <label>1</label>
    </ligand>
</feature>
<dbReference type="PROSITE" id="PS00483">
    <property type="entry name" value="DIHYDROOROTASE_2"/>
    <property type="match status" value="1"/>
</dbReference>
<keyword evidence="6 9" id="KW-0378">Hydrolase</keyword>
<comment type="function">
    <text evidence="1 9">Catalyzes the reversible cyclization of carbamoyl aspartate to dihydroorotate.</text>
</comment>
<evidence type="ECO:0000256" key="1">
    <source>
        <dbReference type="ARBA" id="ARBA00002368"/>
    </source>
</evidence>
<keyword evidence="5 9" id="KW-0479">Metal-binding</keyword>
<keyword evidence="8 9" id="KW-0665">Pyrimidine biosynthesis</keyword>
<feature type="binding site" evidence="9">
    <location>
        <position position="266"/>
    </location>
    <ligand>
        <name>substrate</name>
    </ligand>
</feature>
<dbReference type="PANTHER" id="PTHR43137:SF1">
    <property type="entry name" value="DIHYDROOROTASE"/>
    <property type="match status" value="1"/>
</dbReference>
<comment type="pathway">
    <text evidence="2 9 10">Pyrimidine metabolism; UMP biosynthesis via de novo pathway; (S)-dihydroorotate from bicarbonate: step 3/3.</text>
</comment>
<evidence type="ECO:0000256" key="5">
    <source>
        <dbReference type="ARBA" id="ARBA00022723"/>
    </source>
</evidence>
<feature type="binding site" description="via carbamate group" evidence="9">
    <location>
        <position position="102"/>
    </location>
    <ligand>
        <name>Zn(2+)</name>
        <dbReference type="ChEBI" id="CHEBI:29105"/>
        <label>2</label>
    </ligand>
</feature>
<feature type="binding site" evidence="9">
    <location>
        <position position="139"/>
    </location>
    <ligand>
        <name>Zn(2+)</name>
        <dbReference type="ChEBI" id="CHEBI:29105"/>
        <label>2</label>
    </ligand>
</feature>
<dbReference type="GO" id="GO:0008270">
    <property type="term" value="F:zinc ion binding"/>
    <property type="evidence" value="ECO:0007669"/>
    <property type="project" value="UniProtKB-UniRule"/>
</dbReference>
<dbReference type="EMBL" id="JZEX01000173">
    <property type="protein sequence ID" value="KKB07136.1"/>
    <property type="molecule type" value="Genomic_DNA"/>
</dbReference>
<dbReference type="OrthoDB" id="9808095at2"/>
<evidence type="ECO:0000256" key="2">
    <source>
        <dbReference type="ARBA" id="ARBA00004880"/>
    </source>
</evidence>
<dbReference type="EC" id="3.5.2.3" evidence="4 9"/>
<dbReference type="Proteomes" id="UP000033632">
    <property type="component" value="Unassembled WGS sequence"/>
</dbReference>
<dbReference type="NCBIfam" id="TIGR00856">
    <property type="entry name" value="pyrC_dimer"/>
    <property type="match status" value="1"/>
</dbReference>
<accession>A0A0F5FE67</accession>
<comment type="caution">
    <text evidence="12">The sequence shown here is derived from an EMBL/GenBank/DDBJ whole genome shotgun (WGS) entry which is preliminary data.</text>
</comment>
<dbReference type="GO" id="GO:0006207">
    <property type="term" value="P:'de novo' pyrimidine nucleobase biosynthetic process"/>
    <property type="evidence" value="ECO:0007669"/>
    <property type="project" value="TreeGrafter"/>
</dbReference>
<comment type="subunit">
    <text evidence="9">Homodimer.</text>
</comment>
<evidence type="ECO:0000256" key="7">
    <source>
        <dbReference type="ARBA" id="ARBA00022833"/>
    </source>
</evidence>
<dbReference type="RefSeq" id="WP_046110254.1">
    <property type="nucleotide sequence ID" value="NZ_JZEX01000173.1"/>
</dbReference>
<evidence type="ECO:0000256" key="6">
    <source>
        <dbReference type="ARBA" id="ARBA00022801"/>
    </source>
</evidence>
<dbReference type="PANTHER" id="PTHR43137">
    <property type="entry name" value="DIHYDROOROTASE"/>
    <property type="match status" value="1"/>
</dbReference>
<dbReference type="GO" id="GO:0005829">
    <property type="term" value="C:cytosol"/>
    <property type="evidence" value="ECO:0007669"/>
    <property type="project" value="TreeGrafter"/>
</dbReference>
<feature type="binding site" evidence="9">
    <location>
        <position position="254"/>
    </location>
    <ligand>
        <name>substrate</name>
    </ligand>
</feature>
<dbReference type="UniPathway" id="UPA00070">
    <property type="reaction ID" value="UER00117"/>
</dbReference>
<dbReference type="Gene3D" id="3.20.20.140">
    <property type="entry name" value="Metal-dependent hydrolases"/>
    <property type="match status" value="1"/>
</dbReference>
<gene>
    <name evidence="9" type="primary">pyrC</name>
    <name evidence="12" type="ORF">VE25_19050</name>
</gene>
<reference evidence="12 13" key="1">
    <citation type="submission" date="2015-03" db="EMBL/GenBank/DDBJ databases">
        <authorList>
            <person name="Hassan Y.I."/>
            <person name="Lepp D."/>
            <person name="Li X.-Z."/>
            <person name="Zhou T."/>
        </authorList>
    </citation>
    <scope>NUCLEOTIDE SEQUENCE [LARGE SCALE GENOMIC DNA]</scope>
    <source>
        <strain evidence="12 13">BD-c194</strain>
    </source>
</reference>
<proteinExistence type="inferred from homology"/>
<evidence type="ECO:0000256" key="3">
    <source>
        <dbReference type="ARBA" id="ARBA00005631"/>
    </source>
</evidence>
<organism evidence="12 13">
    <name type="scientific">Devosia geojensis</name>
    <dbReference type="NCBI Taxonomy" id="443610"/>
    <lineage>
        <taxon>Bacteria</taxon>
        <taxon>Pseudomonadati</taxon>
        <taxon>Pseudomonadota</taxon>
        <taxon>Alphaproteobacteria</taxon>
        <taxon>Hyphomicrobiales</taxon>
        <taxon>Devosiaceae</taxon>
        <taxon>Devosia</taxon>
    </lineage>
</organism>
<keyword evidence="7 9" id="KW-0862">Zinc</keyword>
<dbReference type="InterPro" id="IPR004721">
    <property type="entry name" value="DHOdimr"/>
</dbReference>
<name>A0A0F5FE67_9HYPH</name>
<comment type="similarity">
    <text evidence="3 9 10">Belongs to the metallo-dependent hydrolases superfamily. DHOase family. Class II DHOase subfamily.</text>
</comment>
<feature type="binding site" evidence="9">
    <location>
        <position position="250"/>
    </location>
    <ligand>
        <name>Zn(2+)</name>
        <dbReference type="ChEBI" id="CHEBI:29105"/>
        <label>1</label>
    </ligand>
</feature>
<feature type="modified residue" description="N6-carboxylysine" evidence="9">
    <location>
        <position position="102"/>
    </location>
</feature>
<feature type="binding site" evidence="9">
    <location>
        <position position="139"/>
    </location>
    <ligand>
        <name>substrate</name>
    </ligand>
</feature>
<dbReference type="GO" id="GO:0004151">
    <property type="term" value="F:dihydroorotase activity"/>
    <property type="evidence" value="ECO:0007669"/>
    <property type="project" value="UniProtKB-UniRule"/>
</dbReference>
<comment type="cofactor">
    <cofactor evidence="9 10">
        <name>Zn(2+)</name>
        <dbReference type="ChEBI" id="CHEBI:29105"/>
    </cofactor>
    <text evidence="9 10">Binds 2 Zn(2+) ions per subunit.</text>
</comment>
<feature type="binding site" evidence="9">
    <location>
        <position position="44"/>
    </location>
    <ligand>
        <name>substrate</name>
    </ligand>
</feature>
<feature type="binding site" evidence="9">
    <location>
        <position position="16"/>
    </location>
    <ligand>
        <name>Zn(2+)</name>
        <dbReference type="ChEBI" id="CHEBI:29105"/>
        <label>1</label>
    </ligand>
</feature>
<evidence type="ECO:0000313" key="12">
    <source>
        <dbReference type="EMBL" id="KKB07136.1"/>
    </source>
</evidence>
<comment type="catalytic activity">
    <reaction evidence="9 10">
        <text>(S)-dihydroorotate + H2O = N-carbamoyl-L-aspartate + H(+)</text>
        <dbReference type="Rhea" id="RHEA:24296"/>
        <dbReference type="ChEBI" id="CHEBI:15377"/>
        <dbReference type="ChEBI" id="CHEBI:15378"/>
        <dbReference type="ChEBI" id="CHEBI:30864"/>
        <dbReference type="ChEBI" id="CHEBI:32814"/>
        <dbReference type="EC" id="3.5.2.3"/>
    </reaction>
</comment>
<feature type="binding site" description="via carbamate group" evidence="9">
    <location>
        <position position="102"/>
    </location>
    <ligand>
        <name>Zn(2+)</name>
        <dbReference type="ChEBI" id="CHEBI:29105"/>
        <label>1</label>
    </ligand>
</feature>
<dbReference type="CDD" id="cd01294">
    <property type="entry name" value="DHOase"/>
    <property type="match status" value="1"/>
</dbReference>
<dbReference type="InterPro" id="IPR002195">
    <property type="entry name" value="Dihydroorotase_CS"/>
</dbReference>
<evidence type="ECO:0000256" key="8">
    <source>
        <dbReference type="ARBA" id="ARBA00022975"/>
    </source>
</evidence>